<dbReference type="InterPro" id="IPR019758">
    <property type="entry name" value="Pept_S26A_signal_pept_1_CS"/>
</dbReference>
<dbReference type="SUPFAM" id="SSF51306">
    <property type="entry name" value="LexA/Signal peptidase"/>
    <property type="match status" value="1"/>
</dbReference>
<keyword evidence="6 12" id="KW-0645">Protease</keyword>
<evidence type="ECO:0000313" key="15">
    <source>
        <dbReference type="Proteomes" id="UP000016637"/>
    </source>
</evidence>
<dbReference type="PROSITE" id="PS00761">
    <property type="entry name" value="SPASE_I_3"/>
    <property type="match status" value="1"/>
</dbReference>
<sequence length="185" mass="21401">MTVRFLREILEWIVVVVVSIFIYLVLSTYVIAPFTVKGHSMDYTFADNDKVFVNKLSKNYKRGDEVVFHANETDDYIKRIIGVPGDTIEYKNDVLYVNGQKVDEPYLEQKIKEAKTQGNSPLTPDFNIEYLSSTKSKTVPEGTYFVMGDNRQHSTDSRVFGFVKKEAMIGKVSLRYYPLKSFKFF</sequence>
<evidence type="ECO:0000259" key="13">
    <source>
        <dbReference type="Pfam" id="PF10502"/>
    </source>
</evidence>
<evidence type="ECO:0000256" key="8">
    <source>
        <dbReference type="ARBA" id="ARBA00022801"/>
    </source>
</evidence>
<dbReference type="PATRIC" id="fig|1321820.3.peg.351"/>
<evidence type="ECO:0000256" key="12">
    <source>
        <dbReference type="RuleBase" id="RU362042"/>
    </source>
</evidence>
<dbReference type="PANTHER" id="PTHR43390:SF1">
    <property type="entry name" value="CHLOROPLAST PROCESSING PEPTIDASE"/>
    <property type="match status" value="1"/>
</dbReference>
<evidence type="ECO:0000256" key="2">
    <source>
        <dbReference type="ARBA" id="ARBA00004401"/>
    </source>
</evidence>
<keyword evidence="8 12" id="KW-0378">Hydrolase</keyword>
<keyword evidence="5" id="KW-1003">Cell membrane</keyword>
<protein>
    <recommendedName>
        <fullName evidence="4 12">Signal peptidase I</fullName>
        <ecNumber evidence="4 12">3.4.21.89</ecNumber>
    </recommendedName>
</protein>
<dbReference type="GO" id="GO:0005886">
    <property type="term" value="C:plasma membrane"/>
    <property type="evidence" value="ECO:0007669"/>
    <property type="project" value="UniProtKB-SubCell"/>
</dbReference>
<keyword evidence="9 12" id="KW-1133">Transmembrane helix</keyword>
<dbReference type="InterPro" id="IPR036286">
    <property type="entry name" value="LexA/Signal_pep-like_sf"/>
</dbReference>
<feature type="active site" evidence="11">
    <location>
        <position position="78"/>
    </location>
</feature>
<feature type="transmembrane region" description="Helical" evidence="12">
    <location>
        <begin position="12"/>
        <end position="32"/>
    </location>
</feature>
<dbReference type="CDD" id="cd06530">
    <property type="entry name" value="S26_SPase_I"/>
    <property type="match status" value="1"/>
</dbReference>
<dbReference type="Proteomes" id="UP000016637">
    <property type="component" value="Unassembled WGS sequence"/>
</dbReference>
<comment type="subcellular location">
    <subcellularLocation>
        <location evidence="2">Cell membrane</location>
        <topology evidence="2">Single-pass type II membrane protein</topology>
    </subcellularLocation>
    <subcellularLocation>
        <location evidence="12">Membrane</location>
        <topology evidence="12">Single-pass type II membrane protein</topology>
    </subcellularLocation>
</comment>
<dbReference type="InterPro" id="IPR000223">
    <property type="entry name" value="Pept_S26A_signal_pept_1"/>
</dbReference>
<feature type="active site" evidence="11">
    <location>
        <position position="40"/>
    </location>
</feature>
<comment type="similarity">
    <text evidence="3 12">Belongs to the peptidase S26 family.</text>
</comment>
<dbReference type="GO" id="GO:0006465">
    <property type="term" value="P:signal peptide processing"/>
    <property type="evidence" value="ECO:0007669"/>
    <property type="project" value="InterPro"/>
</dbReference>
<dbReference type="GO" id="GO:0009003">
    <property type="term" value="F:signal peptidase activity"/>
    <property type="evidence" value="ECO:0007669"/>
    <property type="project" value="UniProtKB-EC"/>
</dbReference>
<evidence type="ECO:0000313" key="14">
    <source>
        <dbReference type="EMBL" id="ERK60004.1"/>
    </source>
</evidence>
<dbReference type="GO" id="GO:0004252">
    <property type="term" value="F:serine-type endopeptidase activity"/>
    <property type="evidence" value="ECO:0007669"/>
    <property type="project" value="InterPro"/>
</dbReference>
<dbReference type="NCBIfam" id="TIGR02227">
    <property type="entry name" value="sigpep_I_bact"/>
    <property type="match status" value="1"/>
</dbReference>
<dbReference type="HOGENOM" id="CLU_028723_5_0_9"/>
<evidence type="ECO:0000256" key="1">
    <source>
        <dbReference type="ARBA" id="ARBA00000677"/>
    </source>
</evidence>
<evidence type="ECO:0000256" key="5">
    <source>
        <dbReference type="ARBA" id="ARBA00022475"/>
    </source>
</evidence>
<comment type="catalytic activity">
    <reaction evidence="1 12">
        <text>Cleavage of hydrophobic, N-terminal signal or leader sequences from secreted and periplasmic proteins.</text>
        <dbReference type="EC" id="3.4.21.89"/>
    </reaction>
</comment>
<proteinExistence type="inferred from homology"/>
<dbReference type="PANTHER" id="PTHR43390">
    <property type="entry name" value="SIGNAL PEPTIDASE I"/>
    <property type="match status" value="1"/>
</dbReference>
<evidence type="ECO:0000256" key="6">
    <source>
        <dbReference type="ARBA" id="ARBA00022670"/>
    </source>
</evidence>
<accession>U2QUY5</accession>
<reference evidence="14 15" key="1">
    <citation type="submission" date="2013-08" db="EMBL/GenBank/DDBJ databases">
        <authorList>
            <person name="Weinstock G."/>
            <person name="Sodergren E."/>
            <person name="Wylie T."/>
            <person name="Fulton L."/>
            <person name="Fulton R."/>
            <person name="Fronick C."/>
            <person name="O'Laughlin M."/>
            <person name="Godfrey J."/>
            <person name="Miner T."/>
            <person name="Herter B."/>
            <person name="Appelbaum E."/>
            <person name="Cordes M."/>
            <person name="Lek S."/>
            <person name="Wollam A."/>
            <person name="Pepin K.H."/>
            <person name="Palsikar V.B."/>
            <person name="Mitreva M."/>
            <person name="Wilson R.K."/>
        </authorList>
    </citation>
    <scope>NUCLEOTIDE SEQUENCE [LARGE SCALE GENOMIC DNA]</scope>
    <source>
        <strain evidence="14 15">ATCC 700627</strain>
    </source>
</reference>
<keyword evidence="15" id="KW-1185">Reference proteome</keyword>
<evidence type="ECO:0000256" key="9">
    <source>
        <dbReference type="ARBA" id="ARBA00022989"/>
    </source>
</evidence>
<evidence type="ECO:0000256" key="7">
    <source>
        <dbReference type="ARBA" id="ARBA00022692"/>
    </source>
</evidence>
<name>U2QUY5_9BACL</name>
<gene>
    <name evidence="14" type="ORF">HMPREF1983_00358</name>
</gene>
<dbReference type="EC" id="3.4.21.89" evidence="4 12"/>
<evidence type="ECO:0000256" key="10">
    <source>
        <dbReference type="ARBA" id="ARBA00023136"/>
    </source>
</evidence>
<feature type="domain" description="Peptidase S26" evidence="13">
    <location>
        <begin position="10"/>
        <end position="177"/>
    </location>
</feature>
<dbReference type="Pfam" id="PF10502">
    <property type="entry name" value="Peptidase_S26"/>
    <property type="match status" value="1"/>
</dbReference>
<dbReference type="PROSITE" id="PS00760">
    <property type="entry name" value="SPASE_I_2"/>
    <property type="match status" value="1"/>
</dbReference>
<organism evidence="14 15">
    <name type="scientific">Gemella bergeri ATCC 700627</name>
    <dbReference type="NCBI Taxonomy" id="1321820"/>
    <lineage>
        <taxon>Bacteria</taxon>
        <taxon>Bacillati</taxon>
        <taxon>Bacillota</taxon>
        <taxon>Bacilli</taxon>
        <taxon>Bacillales</taxon>
        <taxon>Gemellaceae</taxon>
        <taxon>Gemella</taxon>
    </lineage>
</organism>
<comment type="caution">
    <text evidence="14">The sequence shown here is derived from an EMBL/GenBank/DDBJ whole genome shotgun (WGS) entry which is preliminary data.</text>
</comment>
<keyword evidence="10 12" id="KW-0472">Membrane</keyword>
<dbReference type="FunFam" id="2.10.109.10:FF:000008">
    <property type="entry name" value="Signal peptidase I"/>
    <property type="match status" value="1"/>
</dbReference>
<dbReference type="EMBL" id="AWVP01000019">
    <property type="protein sequence ID" value="ERK60004.1"/>
    <property type="molecule type" value="Genomic_DNA"/>
</dbReference>
<evidence type="ECO:0000256" key="11">
    <source>
        <dbReference type="PIRSR" id="PIRSR600223-1"/>
    </source>
</evidence>
<dbReference type="eggNOG" id="COG0681">
    <property type="taxonomic scope" value="Bacteria"/>
</dbReference>
<dbReference type="InterPro" id="IPR019533">
    <property type="entry name" value="Peptidase_S26"/>
</dbReference>
<dbReference type="AlphaFoldDB" id="U2QUY5"/>
<dbReference type="Gene3D" id="2.10.109.10">
    <property type="entry name" value="Umud Fragment, subunit A"/>
    <property type="match status" value="1"/>
</dbReference>
<evidence type="ECO:0000256" key="4">
    <source>
        <dbReference type="ARBA" id="ARBA00013208"/>
    </source>
</evidence>
<keyword evidence="7 12" id="KW-0812">Transmembrane</keyword>
<dbReference type="InterPro" id="IPR019757">
    <property type="entry name" value="Pept_S26A_signal_pept_1_Lys-AS"/>
</dbReference>
<dbReference type="PRINTS" id="PR00727">
    <property type="entry name" value="LEADERPTASE"/>
</dbReference>
<evidence type="ECO:0000256" key="3">
    <source>
        <dbReference type="ARBA" id="ARBA00009370"/>
    </source>
</evidence>